<reference evidence="2" key="1">
    <citation type="submission" date="2019-08" db="EMBL/GenBank/DDBJ databases">
        <authorList>
            <person name="Kucharzyk K."/>
            <person name="Murdoch R.W."/>
            <person name="Higgins S."/>
            <person name="Loffler F."/>
        </authorList>
    </citation>
    <scope>NUCLEOTIDE SEQUENCE</scope>
</reference>
<dbReference type="AlphaFoldDB" id="A0A645IM30"/>
<evidence type="ECO:0000256" key="1">
    <source>
        <dbReference type="SAM" id="MobiDB-lite"/>
    </source>
</evidence>
<accession>A0A645IM30</accession>
<name>A0A645IM30_9ZZZZ</name>
<evidence type="ECO:0000313" key="2">
    <source>
        <dbReference type="EMBL" id="MPN52096.1"/>
    </source>
</evidence>
<sequence>MLHQTTQRNGAEQSTMVIEDRRRAERPRMQRLFKMLLARGFCRLARHRRQRQGTTANDAFCTVAAVTKPKLRQLFYRLRIAATAENTG</sequence>
<feature type="region of interest" description="Disordered" evidence="1">
    <location>
        <begin position="1"/>
        <end position="24"/>
    </location>
</feature>
<feature type="compositionally biased region" description="Polar residues" evidence="1">
    <location>
        <begin position="1"/>
        <end position="16"/>
    </location>
</feature>
<organism evidence="2">
    <name type="scientific">bioreactor metagenome</name>
    <dbReference type="NCBI Taxonomy" id="1076179"/>
    <lineage>
        <taxon>unclassified sequences</taxon>
        <taxon>metagenomes</taxon>
        <taxon>ecological metagenomes</taxon>
    </lineage>
</organism>
<protein>
    <submittedName>
        <fullName evidence="2">Uncharacterized protein</fullName>
    </submittedName>
</protein>
<gene>
    <name evidence="2" type="ORF">SDC9_199750</name>
</gene>
<proteinExistence type="predicted"/>
<dbReference type="EMBL" id="VSSQ01117861">
    <property type="protein sequence ID" value="MPN52096.1"/>
    <property type="molecule type" value="Genomic_DNA"/>
</dbReference>
<comment type="caution">
    <text evidence="2">The sequence shown here is derived from an EMBL/GenBank/DDBJ whole genome shotgun (WGS) entry which is preliminary data.</text>
</comment>